<dbReference type="PANTHER" id="PTHR11419">
    <property type="entry name" value="INTERFERON GAMMA"/>
    <property type="match status" value="1"/>
</dbReference>
<dbReference type="AlphaFoldDB" id="A0A481RMQ6"/>
<evidence type="ECO:0000256" key="3">
    <source>
        <dbReference type="ARBA" id="ARBA00022514"/>
    </source>
</evidence>
<dbReference type="PANTHER" id="PTHR11419:SF0">
    <property type="entry name" value="INTERFERON GAMMA"/>
    <property type="match status" value="1"/>
</dbReference>
<dbReference type="GO" id="GO:0005125">
    <property type="term" value="F:cytokine activity"/>
    <property type="evidence" value="ECO:0007669"/>
    <property type="project" value="UniProtKB-KW"/>
</dbReference>
<dbReference type="SMR" id="A0A481RMQ6"/>
<sequence>MNSLQSLLLLNAIGLVTFGCVYSSEVIPDNVKKDILQLEEHYKTNDPILAGGGPLFLNVLKYFDKQESGDKILLNEIVNVYIDILKNMKDTTEDQRSKNSTQHVYREMEKLKARLASGADTLKEELKKLWEIKTSDPIVQRKAILELKQVLEKAMRIKKLQKNMQKRRRRRVNSP</sequence>
<reference evidence="7" key="1">
    <citation type="submission" date="2018-07" db="EMBL/GenBank/DDBJ databases">
        <title>Identification and characterization of a type I interferon and type II interferon in Dabry's strugeon.</title>
        <authorList>
            <person name="Luo K."/>
        </authorList>
    </citation>
    <scope>NUCLEOTIDE SEQUENCE</scope>
    <source>
        <strain evidence="7">AD2</strain>
    </source>
</reference>
<proteinExistence type="evidence at transcript level"/>
<evidence type="ECO:0000313" key="7">
    <source>
        <dbReference type="EMBL" id="QBC17795.1"/>
    </source>
</evidence>
<evidence type="ECO:0000256" key="6">
    <source>
        <dbReference type="SAM" id="SignalP"/>
    </source>
</evidence>
<dbReference type="EMBL" id="MH645436">
    <property type="protein sequence ID" value="QBC17795.1"/>
    <property type="molecule type" value="mRNA"/>
</dbReference>
<comment type="similarity">
    <text evidence="2">Belongs to the type II (or gamma) interferon family.</text>
</comment>
<dbReference type="Pfam" id="PF00714">
    <property type="entry name" value="IFN-gamma"/>
    <property type="match status" value="1"/>
</dbReference>
<name>A0A481RMQ6_ACIDA</name>
<evidence type="ECO:0000256" key="1">
    <source>
        <dbReference type="ARBA" id="ARBA00004613"/>
    </source>
</evidence>
<dbReference type="InterPro" id="IPR009079">
    <property type="entry name" value="4_helix_cytokine-like_core"/>
</dbReference>
<evidence type="ECO:0000256" key="2">
    <source>
        <dbReference type="ARBA" id="ARBA00007566"/>
    </source>
</evidence>
<dbReference type="Gene3D" id="1.20.1250.10">
    <property type="match status" value="1"/>
</dbReference>
<dbReference type="GO" id="GO:0006955">
    <property type="term" value="P:immune response"/>
    <property type="evidence" value="ECO:0007669"/>
    <property type="project" value="InterPro"/>
</dbReference>
<comment type="subcellular location">
    <subcellularLocation>
        <location evidence="1">Secreted</location>
    </subcellularLocation>
</comment>
<keyword evidence="3" id="KW-0202">Cytokine</keyword>
<protein>
    <submittedName>
        <fullName evidence="7">IFN gamma</fullName>
    </submittedName>
</protein>
<dbReference type="GO" id="GO:0005133">
    <property type="term" value="F:type II interferon receptor binding"/>
    <property type="evidence" value="ECO:0007669"/>
    <property type="project" value="InterPro"/>
</dbReference>
<evidence type="ECO:0000256" key="4">
    <source>
        <dbReference type="ARBA" id="ARBA00022525"/>
    </source>
</evidence>
<keyword evidence="6" id="KW-0732">Signal</keyword>
<feature type="chain" id="PRO_5019831116" evidence="6">
    <location>
        <begin position="24"/>
        <end position="175"/>
    </location>
</feature>
<accession>A0A481RMQ6</accession>
<keyword evidence="4" id="KW-0964">Secreted</keyword>
<dbReference type="InterPro" id="IPR002069">
    <property type="entry name" value="Interferon_gamma"/>
</dbReference>
<dbReference type="GO" id="GO:0005615">
    <property type="term" value="C:extracellular space"/>
    <property type="evidence" value="ECO:0007669"/>
    <property type="project" value="UniProtKB-KW"/>
</dbReference>
<feature type="signal peptide" evidence="6">
    <location>
        <begin position="1"/>
        <end position="23"/>
    </location>
</feature>
<dbReference type="SUPFAM" id="SSF47266">
    <property type="entry name" value="4-helical cytokines"/>
    <property type="match status" value="1"/>
</dbReference>
<organism evidence="7">
    <name type="scientific">Acipenser dabryanus</name>
    <name type="common">Yangtze sturgeon</name>
    <name type="synonym">Dabry's sturgeon</name>
    <dbReference type="NCBI Taxonomy" id="62061"/>
    <lineage>
        <taxon>Eukaryota</taxon>
        <taxon>Metazoa</taxon>
        <taxon>Chordata</taxon>
        <taxon>Craniata</taxon>
        <taxon>Vertebrata</taxon>
        <taxon>Euteleostomi</taxon>
        <taxon>Actinopterygii</taxon>
        <taxon>Chondrostei</taxon>
        <taxon>Acipenseriformes</taxon>
        <taxon>Acipenseridae</taxon>
        <taxon>Acipenser</taxon>
    </lineage>
</organism>
<keyword evidence="5" id="KW-0325">Glycoprotein</keyword>
<evidence type="ECO:0000256" key="5">
    <source>
        <dbReference type="ARBA" id="ARBA00023180"/>
    </source>
</evidence>